<dbReference type="AlphaFoldDB" id="A0A8R7VHA8"/>
<protein>
    <submittedName>
        <fullName evidence="2">Uncharacterized protein</fullName>
    </submittedName>
</protein>
<evidence type="ECO:0000313" key="3">
    <source>
        <dbReference type="Proteomes" id="UP000015106"/>
    </source>
</evidence>
<sequence length="160" mass="17474">MYIRSPSPAPPSGTTPAPTETGSTARSSRHSSAPHSLRTAYPHLRPLQYARHVGSSTSAVRRLSPPACMYTSRGDTYDVDRSQRHVYKAYVESMVRTYGITCVVCRRFLALEGDADEAGGHLPDERAGGVRGQLHHERRRRARVGLQSQVHAAPAPAEDG</sequence>
<dbReference type="Proteomes" id="UP000015106">
    <property type="component" value="Unassembled WGS sequence"/>
</dbReference>
<feature type="region of interest" description="Disordered" evidence="1">
    <location>
        <begin position="1"/>
        <end position="36"/>
    </location>
</feature>
<reference evidence="3" key="1">
    <citation type="journal article" date="2013" name="Nature">
        <title>Draft genome of the wheat A-genome progenitor Triticum urartu.</title>
        <authorList>
            <person name="Ling H.Q."/>
            <person name="Zhao S."/>
            <person name="Liu D."/>
            <person name="Wang J."/>
            <person name="Sun H."/>
            <person name="Zhang C."/>
            <person name="Fan H."/>
            <person name="Li D."/>
            <person name="Dong L."/>
            <person name="Tao Y."/>
            <person name="Gao C."/>
            <person name="Wu H."/>
            <person name="Li Y."/>
            <person name="Cui Y."/>
            <person name="Guo X."/>
            <person name="Zheng S."/>
            <person name="Wang B."/>
            <person name="Yu K."/>
            <person name="Liang Q."/>
            <person name="Yang W."/>
            <person name="Lou X."/>
            <person name="Chen J."/>
            <person name="Feng M."/>
            <person name="Jian J."/>
            <person name="Zhang X."/>
            <person name="Luo G."/>
            <person name="Jiang Y."/>
            <person name="Liu J."/>
            <person name="Wang Z."/>
            <person name="Sha Y."/>
            <person name="Zhang B."/>
            <person name="Wu H."/>
            <person name="Tang D."/>
            <person name="Shen Q."/>
            <person name="Xue P."/>
            <person name="Zou S."/>
            <person name="Wang X."/>
            <person name="Liu X."/>
            <person name="Wang F."/>
            <person name="Yang Y."/>
            <person name="An X."/>
            <person name="Dong Z."/>
            <person name="Zhang K."/>
            <person name="Zhang X."/>
            <person name="Luo M.C."/>
            <person name="Dvorak J."/>
            <person name="Tong Y."/>
            <person name="Wang J."/>
            <person name="Yang H."/>
            <person name="Li Z."/>
            <person name="Wang D."/>
            <person name="Zhang A."/>
            <person name="Wang J."/>
        </authorList>
    </citation>
    <scope>NUCLEOTIDE SEQUENCE</scope>
    <source>
        <strain evidence="3">cv. G1812</strain>
    </source>
</reference>
<evidence type="ECO:0000256" key="1">
    <source>
        <dbReference type="SAM" id="MobiDB-lite"/>
    </source>
</evidence>
<name>A0A8R7VHA8_TRIUA</name>
<keyword evidence="3" id="KW-1185">Reference proteome</keyword>
<accession>A0A8R7VHA8</accession>
<feature type="compositionally biased region" description="Low complexity" evidence="1">
    <location>
        <begin position="14"/>
        <end position="36"/>
    </location>
</feature>
<feature type="compositionally biased region" description="Basic and acidic residues" evidence="1">
    <location>
        <begin position="118"/>
        <end position="128"/>
    </location>
</feature>
<dbReference type="Gramene" id="TuG1812S0002309600.01.T01">
    <property type="protein sequence ID" value="TuG1812S0002309600.01.T01.s_cds15366"/>
    <property type="gene ID" value="TuG1812S0002309600.01"/>
</dbReference>
<reference evidence="2" key="2">
    <citation type="submission" date="2022-06" db="UniProtKB">
        <authorList>
            <consortium name="EnsemblPlants"/>
        </authorList>
    </citation>
    <scope>IDENTIFICATION</scope>
</reference>
<proteinExistence type="predicted"/>
<organism evidence="2 3">
    <name type="scientific">Triticum urartu</name>
    <name type="common">Red wild einkorn</name>
    <name type="synonym">Crithodium urartu</name>
    <dbReference type="NCBI Taxonomy" id="4572"/>
    <lineage>
        <taxon>Eukaryota</taxon>
        <taxon>Viridiplantae</taxon>
        <taxon>Streptophyta</taxon>
        <taxon>Embryophyta</taxon>
        <taxon>Tracheophyta</taxon>
        <taxon>Spermatophyta</taxon>
        <taxon>Magnoliopsida</taxon>
        <taxon>Liliopsida</taxon>
        <taxon>Poales</taxon>
        <taxon>Poaceae</taxon>
        <taxon>BOP clade</taxon>
        <taxon>Pooideae</taxon>
        <taxon>Triticodae</taxon>
        <taxon>Triticeae</taxon>
        <taxon>Triticinae</taxon>
        <taxon>Triticum</taxon>
    </lineage>
</organism>
<feature type="region of interest" description="Disordered" evidence="1">
    <location>
        <begin position="117"/>
        <end position="160"/>
    </location>
</feature>
<evidence type="ECO:0000313" key="2">
    <source>
        <dbReference type="EnsemblPlants" id="TuG1812S0002309600.01.T01.s_cds15366"/>
    </source>
</evidence>
<dbReference type="EnsemblPlants" id="TuG1812S0002309600.01.T01">
    <property type="protein sequence ID" value="TuG1812S0002309600.01.T01.s_cds15366"/>
    <property type="gene ID" value="TuG1812S0002309600.01"/>
</dbReference>